<dbReference type="Proteomes" id="UP001357485">
    <property type="component" value="Unassembled WGS sequence"/>
</dbReference>
<sequence length="166" mass="18021">EWAHGLRELCTIDEGALSKDLQPPLKLQDYEDPLYDDEGPEASTKPGYVEDSEKQSAGIILQDNETMTQEKPPLPPRPSASRTVTPTEDPSDELATRRKPAPPLVIPPRYSLIMTYDNGTTTAESPVSYAAATNGFSPPRASNWSASEQDEKKSPAPTSADPSPIV</sequence>
<organism evidence="2 3">
    <name type="scientific">Cryomyces antarcticus</name>
    <dbReference type="NCBI Taxonomy" id="329879"/>
    <lineage>
        <taxon>Eukaryota</taxon>
        <taxon>Fungi</taxon>
        <taxon>Dikarya</taxon>
        <taxon>Ascomycota</taxon>
        <taxon>Pezizomycotina</taxon>
        <taxon>Dothideomycetes</taxon>
        <taxon>Dothideomycetes incertae sedis</taxon>
        <taxon>Cryomyces</taxon>
    </lineage>
</organism>
<feature type="compositionally biased region" description="Acidic residues" evidence="1">
    <location>
        <begin position="30"/>
        <end position="40"/>
    </location>
</feature>
<feature type="non-terminal residue" evidence="2">
    <location>
        <position position="166"/>
    </location>
</feature>
<gene>
    <name evidence="2" type="ORF">LTR16_011255</name>
</gene>
<evidence type="ECO:0000313" key="2">
    <source>
        <dbReference type="EMBL" id="KAK5046556.1"/>
    </source>
</evidence>
<reference evidence="2 3" key="1">
    <citation type="submission" date="2023-08" db="EMBL/GenBank/DDBJ databases">
        <title>Black Yeasts Isolated from many extreme environments.</title>
        <authorList>
            <person name="Coleine C."/>
            <person name="Stajich J.E."/>
            <person name="Selbmann L."/>
        </authorList>
    </citation>
    <scope>NUCLEOTIDE SEQUENCE [LARGE SCALE GENOMIC DNA]</scope>
    <source>
        <strain evidence="2 3">CCFEE 536</strain>
    </source>
</reference>
<dbReference type="EMBL" id="JAVRRA010028053">
    <property type="protein sequence ID" value="KAK5046556.1"/>
    <property type="molecule type" value="Genomic_DNA"/>
</dbReference>
<feature type="non-terminal residue" evidence="2">
    <location>
        <position position="1"/>
    </location>
</feature>
<feature type="region of interest" description="Disordered" evidence="1">
    <location>
        <begin position="15"/>
        <end position="106"/>
    </location>
</feature>
<proteinExistence type="predicted"/>
<feature type="region of interest" description="Disordered" evidence="1">
    <location>
        <begin position="127"/>
        <end position="166"/>
    </location>
</feature>
<protein>
    <submittedName>
        <fullName evidence="2">Uncharacterized protein</fullName>
    </submittedName>
</protein>
<name>A0ABR0IUM1_9PEZI</name>
<evidence type="ECO:0000313" key="3">
    <source>
        <dbReference type="Proteomes" id="UP001357485"/>
    </source>
</evidence>
<accession>A0ABR0IUM1</accession>
<keyword evidence="3" id="KW-1185">Reference proteome</keyword>
<evidence type="ECO:0000256" key="1">
    <source>
        <dbReference type="SAM" id="MobiDB-lite"/>
    </source>
</evidence>
<feature type="compositionally biased region" description="Polar residues" evidence="1">
    <location>
        <begin position="156"/>
        <end position="166"/>
    </location>
</feature>
<feature type="compositionally biased region" description="Polar residues" evidence="1">
    <location>
        <begin position="134"/>
        <end position="147"/>
    </location>
</feature>
<comment type="caution">
    <text evidence="2">The sequence shown here is derived from an EMBL/GenBank/DDBJ whole genome shotgun (WGS) entry which is preliminary data.</text>
</comment>